<comment type="caution">
    <text evidence="2">The sequence shown here is derived from an EMBL/GenBank/DDBJ whole genome shotgun (WGS) entry which is preliminary data.</text>
</comment>
<feature type="transmembrane region" description="Helical" evidence="1">
    <location>
        <begin position="12"/>
        <end position="36"/>
    </location>
</feature>
<protein>
    <submittedName>
        <fullName evidence="2">Uncharacterized protein</fullName>
    </submittedName>
</protein>
<keyword evidence="1" id="KW-0812">Transmembrane</keyword>
<evidence type="ECO:0000313" key="2">
    <source>
        <dbReference type="EMBL" id="KAJ6424238.1"/>
    </source>
</evidence>
<evidence type="ECO:0000313" key="3">
    <source>
        <dbReference type="Proteomes" id="UP001162972"/>
    </source>
</evidence>
<dbReference type="Proteomes" id="UP001162972">
    <property type="component" value="Chromosome 16"/>
</dbReference>
<accession>A0AAD6KIV0</accession>
<reference evidence="2 3" key="1">
    <citation type="journal article" date="2023" name="Int. J. Mol. Sci.">
        <title>De Novo Assembly and Annotation of 11 Diverse Shrub Willow (Salix) Genomes Reveals Novel Gene Organization in Sex-Linked Regions.</title>
        <authorList>
            <person name="Hyden B."/>
            <person name="Feng K."/>
            <person name="Yates T.B."/>
            <person name="Jawdy S."/>
            <person name="Cereghino C."/>
            <person name="Smart L.B."/>
            <person name="Muchero W."/>
        </authorList>
    </citation>
    <scope>NUCLEOTIDE SEQUENCE [LARGE SCALE GENOMIC DNA]</scope>
    <source>
        <tissue evidence="2">Shoot tip</tissue>
    </source>
</reference>
<proteinExistence type="predicted"/>
<keyword evidence="3" id="KW-1185">Reference proteome</keyword>
<dbReference type="EMBL" id="JAPFFJ010000006">
    <property type="protein sequence ID" value="KAJ6424238.1"/>
    <property type="molecule type" value="Genomic_DNA"/>
</dbReference>
<sequence>MFVWVGNSQFQSIFYLIWSFENCLIGSVIDELVVFIEFNFMHFN</sequence>
<keyword evidence="1" id="KW-1133">Transmembrane helix</keyword>
<evidence type="ECO:0000256" key="1">
    <source>
        <dbReference type="SAM" id="Phobius"/>
    </source>
</evidence>
<feature type="non-terminal residue" evidence="2">
    <location>
        <position position="44"/>
    </location>
</feature>
<organism evidence="2 3">
    <name type="scientific">Salix udensis</name>
    <dbReference type="NCBI Taxonomy" id="889485"/>
    <lineage>
        <taxon>Eukaryota</taxon>
        <taxon>Viridiplantae</taxon>
        <taxon>Streptophyta</taxon>
        <taxon>Embryophyta</taxon>
        <taxon>Tracheophyta</taxon>
        <taxon>Spermatophyta</taxon>
        <taxon>Magnoliopsida</taxon>
        <taxon>eudicotyledons</taxon>
        <taxon>Gunneridae</taxon>
        <taxon>Pentapetalae</taxon>
        <taxon>rosids</taxon>
        <taxon>fabids</taxon>
        <taxon>Malpighiales</taxon>
        <taxon>Salicaceae</taxon>
        <taxon>Saliceae</taxon>
        <taxon>Salix</taxon>
    </lineage>
</organism>
<keyword evidence="1" id="KW-0472">Membrane</keyword>
<name>A0AAD6KIV0_9ROSI</name>
<gene>
    <name evidence="2" type="ORF">OIU84_025091</name>
</gene>
<dbReference type="AlphaFoldDB" id="A0AAD6KIV0"/>